<organism evidence="6">
    <name type="scientific">bioreactor metagenome</name>
    <dbReference type="NCBI Taxonomy" id="1076179"/>
    <lineage>
        <taxon>unclassified sequences</taxon>
        <taxon>metagenomes</taxon>
        <taxon>ecological metagenomes</taxon>
    </lineage>
</organism>
<dbReference type="InterPro" id="IPR012944">
    <property type="entry name" value="SusD_RagB_dom"/>
</dbReference>
<dbReference type="Gene3D" id="1.25.40.390">
    <property type="match status" value="1"/>
</dbReference>
<evidence type="ECO:0000259" key="5">
    <source>
        <dbReference type="Pfam" id="PF07980"/>
    </source>
</evidence>
<evidence type="ECO:0000256" key="2">
    <source>
        <dbReference type="ARBA" id="ARBA00022729"/>
    </source>
</evidence>
<comment type="subcellular location">
    <subcellularLocation>
        <location evidence="1">Cell outer membrane</location>
    </subcellularLocation>
</comment>
<protein>
    <recommendedName>
        <fullName evidence="5">RagB/SusD domain-containing protein</fullName>
    </recommendedName>
</protein>
<name>A0A644ZN04_9ZZZZ</name>
<gene>
    <name evidence="6" type="ORF">SDC9_87851</name>
</gene>
<feature type="domain" description="RagB/SusD" evidence="5">
    <location>
        <begin position="23"/>
        <end position="257"/>
    </location>
</feature>
<keyword evidence="3" id="KW-0472">Membrane</keyword>
<dbReference type="GO" id="GO:0009279">
    <property type="term" value="C:cell outer membrane"/>
    <property type="evidence" value="ECO:0007669"/>
    <property type="project" value="UniProtKB-SubCell"/>
</dbReference>
<reference evidence="6" key="1">
    <citation type="submission" date="2019-08" db="EMBL/GenBank/DDBJ databases">
        <authorList>
            <person name="Kucharzyk K."/>
            <person name="Murdoch R.W."/>
            <person name="Higgins S."/>
            <person name="Loffler F."/>
        </authorList>
    </citation>
    <scope>NUCLEOTIDE SEQUENCE</scope>
</reference>
<evidence type="ECO:0000256" key="4">
    <source>
        <dbReference type="ARBA" id="ARBA00023237"/>
    </source>
</evidence>
<accession>A0A644ZN04</accession>
<evidence type="ECO:0000256" key="1">
    <source>
        <dbReference type="ARBA" id="ARBA00004442"/>
    </source>
</evidence>
<sequence>MVPSLDVNGKSYLYGSKDASPKGTYRLGSPFAKFHKSDIRKQLNAYEGGGKWRGMFYFGELINPVTGKVCHGGNRQIKPTDIVVLVDQIARIIPQTGAEADHGKEGARWGEENSGVRLAKFSPIPWLSEKTYRGNPDIPVFRLAEAYYMLAECKMRTGDKAGAAALINKVRKRYFPDGDPDPVTASNLDEWRMLDEWMIEFLGEGRRRTDLIRWNKYTTESWWDHPADGADKAYFNRFPIPEQAMGSNNLIEQNPGY</sequence>
<keyword evidence="4" id="KW-0998">Cell outer membrane</keyword>
<dbReference type="SUPFAM" id="SSF48452">
    <property type="entry name" value="TPR-like"/>
    <property type="match status" value="1"/>
</dbReference>
<dbReference type="InterPro" id="IPR011990">
    <property type="entry name" value="TPR-like_helical_dom_sf"/>
</dbReference>
<comment type="caution">
    <text evidence="6">The sequence shown here is derived from an EMBL/GenBank/DDBJ whole genome shotgun (WGS) entry which is preliminary data.</text>
</comment>
<proteinExistence type="predicted"/>
<dbReference type="AlphaFoldDB" id="A0A644ZN04"/>
<dbReference type="Pfam" id="PF07980">
    <property type="entry name" value="SusD_RagB"/>
    <property type="match status" value="1"/>
</dbReference>
<dbReference type="EMBL" id="VSSQ01009282">
    <property type="protein sequence ID" value="MPM41201.1"/>
    <property type="molecule type" value="Genomic_DNA"/>
</dbReference>
<evidence type="ECO:0000313" key="6">
    <source>
        <dbReference type="EMBL" id="MPM41201.1"/>
    </source>
</evidence>
<evidence type="ECO:0000256" key="3">
    <source>
        <dbReference type="ARBA" id="ARBA00023136"/>
    </source>
</evidence>
<keyword evidence="2" id="KW-0732">Signal</keyword>